<dbReference type="KEGG" id="sus:Acid_1829"/>
<evidence type="ECO:0000259" key="9">
    <source>
        <dbReference type="Pfam" id="PF25183"/>
    </source>
</evidence>
<feature type="domain" description="TonB-dependent transporter Oar-like beta-barrel" evidence="9">
    <location>
        <begin position="250"/>
        <end position="1253"/>
    </location>
</feature>
<dbReference type="Pfam" id="PF13620">
    <property type="entry name" value="CarboxypepD_reg"/>
    <property type="match status" value="1"/>
</dbReference>
<gene>
    <name evidence="10" type="ordered locus">Acid_1829</name>
</gene>
<dbReference type="Gene3D" id="2.60.40.1120">
    <property type="entry name" value="Carboxypeptidase-like, regulatory domain"/>
    <property type="match status" value="1"/>
</dbReference>
<evidence type="ECO:0000256" key="1">
    <source>
        <dbReference type="ARBA" id="ARBA00004571"/>
    </source>
</evidence>
<accession>Q027I8</accession>
<keyword evidence="4" id="KW-0812">Transmembrane</keyword>
<dbReference type="eggNOG" id="COG4771">
    <property type="taxonomic scope" value="Bacteria"/>
</dbReference>
<dbReference type="Gene3D" id="2.40.170.20">
    <property type="entry name" value="TonB-dependent receptor, beta-barrel domain"/>
    <property type="match status" value="1"/>
</dbReference>
<evidence type="ECO:0000256" key="4">
    <source>
        <dbReference type="ARBA" id="ARBA00022692"/>
    </source>
</evidence>
<proteinExistence type="predicted"/>
<name>Q027I8_SOLUE</name>
<dbReference type="SUPFAM" id="SSF49452">
    <property type="entry name" value="Starch-binding domain-like"/>
    <property type="match status" value="1"/>
</dbReference>
<keyword evidence="3" id="KW-1134">Transmembrane beta strand</keyword>
<evidence type="ECO:0000256" key="3">
    <source>
        <dbReference type="ARBA" id="ARBA00022452"/>
    </source>
</evidence>
<dbReference type="SUPFAM" id="SSF56935">
    <property type="entry name" value="Porins"/>
    <property type="match status" value="1"/>
</dbReference>
<protein>
    <submittedName>
        <fullName evidence="10">Cna B domain protein</fullName>
    </submittedName>
</protein>
<dbReference type="InParanoid" id="Q027I8"/>
<dbReference type="InterPro" id="IPR013784">
    <property type="entry name" value="Carb-bd-like_fold"/>
</dbReference>
<dbReference type="GO" id="GO:0030246">
    <property type="term" value="F:carbohydrate binding"/>
    <property type="evidence" value="ECO:0007669"/>
    <property type="project" value="InterPro"/>
</dbReference>
<sequence length="1270" mass="136811" precursor="true">MKVGTVIATFALAALLTHDAAAQINSGVITGTVTDPQKMVVPNAKVEVVEDETRFSNSVTTNASGEFTVPYLQAGSYTVTVTATGFPVFRVTGVNVTAGTTVRTDVPLRLSQVSTQVEVSATAEQLQTESTTVENAVGQKVIDSVANINQNPLYYASLLEGVVGRSEMSDSTAPQSFGIGFDGRRWLSAVNVDGASSFSSAIQLDGLSVTSGAWNEAAVLPNTDSLQEVRVVNSNFTAEFGRGMGAIKMATKSGTNQFHGGVYDRVRNEVFNANTFTNNAKAISRAAFRVNDFGGSVGGRIIKDKLFFFTSYELMRHTDTPQWLWTVPTAAERVGDFSQTLVSGTNGAPTPATVYDPNNVSQTGPTVYTRVPYPNAVITNPNPYGLKIMSIWPLPNRTPIDAFGSQNFYTQAARTFARSSNNSRMDYRVGRHSLYASGGVSIGTIETPSPFGGGSQWFGAATALSGFSGGGAAGPRHVSDDNPYVQLGDTVILTPTVVLDVRGGANRIHSNFLSYPPKPFTAADYNALGIPSSVQSAMPDFGAAPDISSPGRYSSVAFTQYNSKHERQTNSQVSGTVTKMLGKWTMKAGSEFRVYQGNYTDFQFAAADYTGSTPGSFTVQNVTANGASTNNNAISQQGFPGATLLVGAGGWLIPPIPSVRPALTSKYLGLFSQNDWRATSRLTINLGLRWELQPGPTDRYNRSTALDLTQGSPFTSAGSPIGAYQGKVVFPGYNGLPRNLWKTTWTDFGPRLGAAYRIGNNTVVRGGYGMAYGPNNTGWYDGPFAYNMGAFTPGTQVLPYGTSPNGTLVGNFWNAAASPIIAPPGANTAAPQLYGTSGVFFDYNNEHPARVHMWNFFLERQFGRSWFVSAGYTGSHGTHLFQSRTSLQNNQLVPAAVLDNCRQTYITSNAANNPCTANVANPLQSAGSPLLPFIGTLAQASIPLVDTFYPYLALLGDSIQRDQGFSDYNALKVRVRHSFSNGFLLDANYTWSKATDTGYTELQDLQGFSDNVGSGAGGANNALDILNWNNNRKLSYSDVPHRVVVTMTYELPFGKGKRLALPHPVERAVLGGWRVGSVFTWQQGYPLSPSGANGNSLDGRPNRNPSEPLVLPSSYQKWYDGKTSITLPDGRQYTPCAQCYLMYNPDAFTGQTLTTANGGHQTDLYWVGNAAIDYGDMRGPGRNNLDLTLTRDFRIRERYSLSFRANVTNALNHTQFRTGSYNMGLGSTQVTDVPAQGLVAGQGQSAATYGSHNLNTFDPRQMIMEMRLRF</sequence>
<dbReference type="GO" id="GO:0009279">
    <property type="term" value="C:cell outer membrane"/>
    <property type="evidence" value="ECO:0007669"/>
    <property type="project" value="UniProtKB-SubCell"/>
</dbReference>
<dbReference type="PANTHER" id="PTHR30069">
    <property type="entry name" value="TONB-DEPENDENT OUTER MEMBRANE RECEPTOR"/>
    <property type="match status" value="1"/>
</dbReference>
<dbReference type="GO" id="GO:0015344">
    <property type="term" value="F:siderophore uptake transmembrane transporter activity"/>
    <property type="evidence" value="ECO:0007669"/>
    <property type="project" value="TreeGrafter"/>
</dbReference>
<comment type="subcellular location">
    <subcellularLocation>
        <location evidence="1">Cell outer membrane</location>
        <topology evidence="1">Multi-pass membrane protein</topology>
    </subcellularLocation>
</comment>
<keyword evidence="6" id="KW-0472">Membrane</keyword>
<dbReference type="InterPro" id="IPR036942">
    <property type="entry name" value="Beta-barrel_TonB_sf"/>
</dbReference>
<evidence type="ECO:0000256" key="8">
    <source>
        <dbReference type="SAM" id="SignalP"/>
    </source>
</evidence>
<evidence type="ECO:0000256" key="5">
    <source>
        <dbReference type="ARBA" id="ARBA00022729"/>
    </source>
</evidence>
<dbReference type="InterPro" id="IPR057601">
    <property type="entry name" value="Oar-like_b-barrel"/>
</dbReference>
<feature type="signal peptide" evidence="8">
    <location>
        <begin position="1"/>
        <end position="22"/>
    </location>
</feature>
<dbReference type="AlphaFoldDB" id="Q027I8"/>
<keyword evidence="2" id="KW-0813">Transport</keyword>
<reference evidence="10" key="1">
    <citation type="submission" date="2006-10" db="EMBL/GenBank/DDBJ databases">
        <title>Complete sequence of Solibacter usitatus Ellin6076.</title>
        <authorList>
            <consortium name="US DOE Joint Genome Institute"/>
            <person name="Copeland A."/>
            <person name="Lucas S."/>
            <person name="Lapidus A."/>
            <person name="Barry K."/>
            <person name="Detter J.C."/>
            <person name="Glavina del Rio T."/>
            <person name="Hammon N."/>
            <person name="Israni S."/>
            <person name="Dalin E."/>
            <person name="Tice H."/>
            <person name="Pitluck S."/>
            <person name="Thompson L.S."/>
            <person name="Brettin T."/>
            <person name="Bruce D."/>
            <person name="Han C."/>
            <person name="Tapia R."/>
            <person name="Gilna P."/>
            <person name="Schmutz J."/>
            <person name="Larimer F."/>
            <person name="Land M."/>
            <person name="Hauser L."/>
            <person name="Kyrpides N."/>
            <person name="Mikhailova N."/>
            <person name="Janssen P.H."/>
            <person name="Kuske C.R."/>
            <person name="Richardson P."/>
        </authorList>
    </citation>
    <scope>NUCLEOTIDE SEQUENCE</scope>
    <source>
        <strain evidence="10">Ellin6076</strain>
    </source>
</reference>
<dbReference type="STRING" id="234267.Acid_1829"/>
<dbReference type="EMBL" id="CP000473">
    <property type="protein sequence ID" value="ABJ82819.1"/>
    <property type="molecule type" value="Genomic_DNA"/>
</dbReference>
<dbReference type="HOGENOM" id="CLU_006298_0_0_0"/>
<dbReference type="PANTHER" id="PTHR30069:SF29">
    <property type="entry name" value="HEMOGLOBIN AND HEMOGLOBIN-HAPTOGLOBIN-BINDING PROTEIN 1-RELATED"/>
    <property type="match status" value="1"/>
</dbReference>
<keyword evidence="5 8" id="KW-0732">Signal</keyword>
<organism evidence="10">
    <name type="scientific">Solibacter usitatus (strain Ellin6076)</name>
    <dbReference type="NCBI Taxonomy" id="234267"/>
    <lineage>
        <taxon>Bacteria</taxon>
        <taxon>Pseudomonadati</taxon>
        <taxon>Acidobacteriota</taxon>
        <taxon>Terriglobia</taxon>
        <taxon>Bryobacterales</taxon>
        <taxon>Solibacteraceae</taxon>
        <taxon>Candidatus Solibacter</taxon>
    </lineage>
</organism>
<feature type="chain" id="PRO_5004163377" evidence="8">
    <location>
        <begin position="23"/>
        <end position="1270"/>
    </location>
</feature>
<evidence type="ECO:0000256" key="7">
    <source>
        <dbReference type="ARBA" id="ARBA00023237"/>
    </source>
</evidence>
<evidence type="ECO:0000256" key="6">
    <source>
        <dbReference type="ARBA" id="ARBA00023136"/>
    </source>
</evidence>
<evidence type="ECO:0000313" key="10">
    <source>
        <dbReference type="EMBL" id="ABJ82819.1"/>
    </source>
</evidence>
<evidence type="ECO:0000256" key="2">
    <source>
        <dbReference type="ARBA" id="ARBA00022448"/>
    </source>
</evidence>
<dbReference type="Pfam" id="PF25183">
    <property type="entry name" value="OMP_b-brl_4"/>
    <property type="match status" value="1"/>
</dbReference>
<keyword evidence="7" id="KW-0998">Cell outer membrane</keyword>
<dbReference type="InterPro" id="IPR039426">
    <property type="entry name" value="TonB-dep_rcpt-like"/>
</dbReference>
<dbReference type="GO" id="GO:0044718">
    <property type="term" value="P:siderophore transmembrane transport"/>
    <property type="evidence" value="ECO:0007669"/>
    <property type="project" value="TreeGrafter"/>
</dbReference>